<dbReference type="Pfam" id="PF13185">
    <property type="entry name" value="GAF_2"/>
    <property type="match status" value="1"/>
</dbReference>
<keyword evidence="4" id="KW-1185">Reference proteome</keyword>
<comment type="caution">
    <text evidence="3">The sequence shown here is derived from an EMBL/GenBank/DDBJ whole genome shotgun (WGS) entry which is preliminary data.</text>
</comment>
<reference evidence="3 4" key="1">
    <citation type="journal article" date="2012" name="J. Bacteriol.">
        <title>Genome Sequence of the Filamentous Bacterium Fibrisoma limi BUZ 3T.</title>
        <authorList>
            <person name="Filippini M."/>
            <person name="Qi W."/>
            <person name="Jaenicke S."/>
            <person name="Goesmann A."/>
            <person name="Smits T.H."/>
            <person name="Bagheri H.C."/>
        </authorList>
    </citation>
    <scope>NUCLEOTIDE SEQUENCE [LARGE SCALE GENOMIC DNA]</scope>
    <source>
        <strain evidence="4">BUZ 3T</strain>
    </source>
</reference>
<organism evidence="3 4">
    <name type="scientific">Fibrisoma limi BUZ 3</name>
    <dbReference type="NCBI Taxonomy" id="1185876"/>
    <lineage>
        <taxon>Bacteria</taxon>
        <taxon>Pseudomonadati</taxon>
        <taxon>Bacteroidota</taxon>
        <taxon>Cytophagia</taxon>
        <taxon>Cytophagales</taxon>
        <taxon>Spirosomataceae</taxon>
        <taxon>Fibrisoma</taxon>
    </lineage>
</organism>
<dbReference type="SMART" id="SM00065">
    <property type="entry name" value="GAF"/>
    <property type="match status" value="1"/>
</dbReference>
<dbReference type="InterPro" id="IPR003018">
    <property type="entry name" value="GAF"/>
</dbReference>
<feature type="domain" description="GAF" evidence="2">
    <location>
        <begin position="34"/>
        <end position="193"/>
    </location>
</feature>
<dbReference type="Gene3D" id="3.30.450.40">
    <property type="match status" value="1"/>
</dbReference>
<evidence type="ECO:0000259" key="2">
    <source>
        <dbReference type="SMART" id="SM00065"/>
    </source>
</evidence>
<keyword evidence="3" id="KW-0418">Kinase</keyword>
<accession>I2GNG5</accession>
<dbReference type="Proteomes" id="UP000009309">
    <property type="component" value="Unassembled WGS sequence"/>
</dbReference>
<dbReference type="GO" id="GO:0016301">
    <property type="term" value="F:kinase activity"/>
    <property type="evidence" value="ECO:0007669"/>
    <property type="project" value="UniProtKB-KW"/>
</dbReference>
<dbReference type="EC" id="2.7.3.-" evidence="3"/>
<dbReference type="RefSeq" id="WP_009284011.1">
    <property type="nucleotide sequence ID" value="NZ_CAIT01000009.1"/>
</dbReference>
<name>I2GNG5_9BACT</name>
<keyword evidence="3" id="KW-0808">Transferase</keyword>
<evidence type="ECO:0000313" key="4">
    <source>
        <dbReference type="Proteomes" id="UP000009309"/>
    </source>
</evidence>
<feature type="region of interest" description="Disordered" evidence="1">
    <location>
        <begin position="1"/>
        <end position="21"/>
    </location>
</feature>
<gene>
    <name evidence="3" type="primary">phy</name>
    <name evidence="3" type="ORF">BN8_04702</name>
</gene>
<proteinExistence type="predicted"/>
<dbReference type="AlphaFoldDB" id="I2GNG5"/>
<dbReference type="SUPFAM" id="SSF55781">
    <property type="entry name" value="GAF domain-like"/>
    <property type="match status" value="1"/>
</dbReference>
<protein>
    <submittedName>
        <fullName evidence="3">Multi-sensor signal transduction histidine kinase</fullName>
        <ecNumber evidence="3">2.7.3.-</ecNumber>
    </submittedName>
</protein>
<feature type="compositionally biased region" description="Polar residues" evidence="1">
    <location>
        <begin position="1"/>
        <end position="13"/>
    </location>
</feature>
<dbReference type="eggNOG" id="COG2203">
    <property type="taxonomic scope" value="Bacteria"/>
</dbReference>
<dbReference type="OrthoDB" id="118142at2"/>
<dbReference type="InterPro" id="IPR029016">
    <property type="entry name" value="GAF-like_dom_sf"/>
</dbReference>
<evidence type="ECO:0000313" key="3">
    <source>
        <dbReference type="EMBL" id="CCH55443.1"/>
    </source>
</evidence>
<sequence>MRNENSYRQNTVFGATPNPLMPEPDAIDEEFAESANQILSNAVELVRTLIGAHQAAIAIVIDKDWRYVRKYFSLSEKYSAWADYQTPAVGFGTHAWLLEYNRLVRYTQAELEAHPHWHNFGTESDKHPPMRGWMATPLVDKQGKNWGLIQLSDKYEAGPEETNFNEDDEVLFQQFATLISQALDAIWEVRNLKKAKQD</sequence>
<dbReference type="EMBL" id="CAIT01000009">
    <property type="protein sequence ID" value="CCH55443.1"/>
    <property type="molecule type" value="Genomic_DNA"/>
</dbReference>
<dbReference type="STRING" id="1185876.BN8_04702"/>
<evidence type="ECO:0000256" key="1">
    <source>
        <dbReference type="SAM" id="MobiDB-lite"/>
    </source>
</evidence>